<gene>
    <name evidence="1" type="ORF">S01H4_61665</name>
</gene>
<dbReference type="AlphaFoldDB" id="X1CY42"/>
<protein>
    <submittedName>
        <fullName evidence="1">Uncharacterized protein</fullName>
    </submittedName>
</protein>
<accession>X1CY42</accession>
<proteinExistence type="predicted"/>
<reference evidence="1" key="1">
    <citation type="journal article" date="2014" name="Front. Microbiol.">
        <title>High frequency of phylogenetically diverse reductive dehalogenase-homologous genes in deep subseafloor sedimentary metagenomes.</title>
        <authorList>
            <person name="Kawai M."/>
            <person name="Futagami T."/>
            <person name="Toyoda A."/>
            <person name="Takaki Y."/>
            <person name="Nishi S."/>
            <person name="Hori S."/>
            <person name="Arai W."/>
            <person name="Tsubouchi T."/>
            <person name="Morono Y."/>
            <person name="Uchiyama I."/>
            <person name="Ito T."/>
            <person name="Fujiyama A."/>
            <person name="Inagaki F."/>
            <person name="Takami H."/>
        </authorList>
    </citation>
    <scope>NUCLEOTIDE SEQUENCE</scope>
    <source>
        <strain evidence="1">Expedition CK06-06</strain>
    </source>
</reference>
<sequence>MAVLVMGLTASVAQAGAVEYRFVPTSATTWDVTAKVTGDDTAGLSAYSIWVYGDATATFAENTLGTNGPGYAMLL</sequence>
<organism evidence="1">
    <name type="scientific">marine sediment metagenome</name>
    <dbReference type="NCBI Taxonomy" id="412755"/>
    <lineage>
        <taxon>unclassified sequences</taxon>
        <taxon>metagenomes</taxon>
        <taxon>ecological metagenomes</taxon>
    </lineage>
</organism>
<name>X1CY42_9ZZZZ</name>
<evidence type="ECO:0000313" key="1">
    <source>
        <dbReference type="EMBL" id="GAH12772.1"/>
    </source>
</evidence>
<comment type="caution">
    <text evidence="1">The sequence shown here is derived from an EMBL/GenBank/DDBJ whole genome shotgun (WGS) entry which is preliminary data.</text>
</comment>
<dbReference type="EMBL" id="BART01036617">
    <property type="protein sequence ID" value="GAH12772.1"/>
    <property type="molecule type" value="Genomic_DNA"/>
</dbReference>